<evidence type="ECO:0000313" key="2">
    <source>
        <dbReference type="EMBL" id="ABX36652.1"/>
    </source>
</evidence>
<feature type="chain" id="PRO_5002733221" description="Glycine zipper family protein" evidence="1">
    <location>
        <begin position="25"/>
        <end position="224"/>
    </location>
</feature>
<dbReference type="Pfam" id="PF20125">
    <property type="entry name" value="DUF6515"/>
    <property type="match status" value="1"/>
</dbReference>
<dbReference type="eggNOG" id="COG3103">
    <property type="taxonomic scope" value="Bacteria"/>
</dbReference>
<dbReference type="GeneID" id="24114069"/>
<dbReference type="InterPro" id="IPR045398">
    <property type="entry name" value="DUF6515"/>
</dbReference>
<proteinExistence type="predicted"/>
<protein>
    <recommendedName>
        <fullName evidence="4">Glycine zipper family protein</fullName>
    </recommendedName>
</protein>
<dbReference type="KEGG" id="dac:Daci_4021"/>
<gene>
    <name evidence="2" type="ordered locus">Daci_4021</name>
</gene>
<feature type="signal peptide" evidence="1">
    <location>
        <begin position="1"/>
        <end position="24"/>
    </location>
</feature>
<dbReference type="RefSeq" id="WP_012205846.1">
    <property type="nucleotide sequence ID" value="NC_010002.1"/>
</dbReference>
<evidence type="ECO:0008006" key="4">
    <source>
        <dbReference type="Google" id="ProtNLM"/>
    </source>
</evidence>
<sequence>MLAYIPSRLAIAAITCAMAVPAFAHGGGGHAMGHGPGMAGGHSMPAQFDHRYGHDHYYPARGTWVSGLPAGSLSVAYGRANWYFHSGIWYRPYGSAFIVSLPPLGIVVPLLPPAYTTVWLDGSTYYYANGIYYSAAPGGYTVVAPPPDAGSAQVMPDQSVPMPVPESLVDPVIYPRAGQGQAQTDADRQACQQWAMAQPGAEVDAGVQQRGLAACMDARGYTVR</sequence>
<organism evidence="2 3">
    <name type="scientific">Delftia acidovorans (strain DSM 14801 / SPH-1)</name>
    <dbReference type="NCBI Taxonomy" id="398578"/>
    <lineage>
        <taxon>Bacteria</taxon>
        <taxon>Pseudomonadati</taxon>
        <taxon>Pseudomonadota</taxon>
        <taxon>Betaproteobacteria</taxon>
        <taxon>Burkholderiales</taxon>
        <taxon>Comamonadaceae</taxon>
        <taxon>Delftia</taxon>
    </lineage>
</organism>
<keyword evidence="1" id="KW-0732">Signal</keyword>
<evidence type="ECO:0000313" key="3">
    <source>
        <dbReference type="Proteomes" id="UP000000784"/>
    </source>
</evidence>
<evidence type="ECO:0000256" key="1">
    <source>
        <dbReference type="SAM" id="SignalP"/>
    </source>
</evidence>
<keyword evidence="3" id="KW-1185">Reference proteome</keyword>
<reference evidence="3" key="2">
    <citation type="submission" date="2007-11" db="EMBL/GenBank/DDBJ databases">
        <title>Complete sequence of Delftia acidovorans DSM 14801 / SPH-1.</title>
        <authorList>
            <person name="Copeland A."/>
            <person name="Lucas S."/>
            <person name="Lapidus A."/>
            <person name="Barry K."/>
            <person name="Glavina del Rio T."/>
            <person name="Dalin E."/>
            <person name="Tice H."/>
            <person name="Pitluck S."/>
            <person name="Lowry S."/>
            <person name="Clum A."/>
            <person name="Schmutz J."/>
            <person name="Larimer F."/>
            <person name="Land M."/>
            <person name="Hauser L."/>
            <person name="Kyrpides N."/>
            <person name="Kim E."/>
            <person name="Schleheck D."/>
            <person name="Richardson P."/>
        </authorList>
    </citation>
    <scope>NUCLEOTIDE SEQUENCE [LARGE SCALE GENOMIC DNA]</scope>
    <source>
        <strain evidence="3">DSM 14801 / SPH-1</strain>
    </source>
</reference>
<dbReference type="Proteomes" id="UP000000784">
    <property type="component" value="Chromosome"/>
</dbReference>
<dbReference type="EMBL" id="CP000884">
    <property type="protein sequence ID" value="ABX36652.1"/>
    <property type="molecule type" value="Genomic_DNA"/>
</dbReference>
<accession>A9C086</accession>
<reference evidence="2 3" key="1">
    <citation type="journal article" date="2004" name="Appl. Environ. Microbiol.">
        <title>Mineralization of individual congeners of linear alkylbenzenesulfonate by defined pairs of heterotrophic bacteria.</title>
        <authorList>
            <person name="Schleheck D."/>
            <person name="Knepper T.P."/>
            <person name="Fischer K."/>
            <person name="Cook A.M."/>
        </authorList>
    </citation>
    <scope>NUCLEOTIDE SEQUENCE [LARGE SCALE GENOMIC DNA]</scope>
    <source>
        <strain evidence="3">DSM 14801 / SPH-1</strain>
    </source>
</reference>
<name>A9C086_DELAS</name>
<dbReference type="HOGENOM" id="CLU_1233382_0_0_4"/>
<dbReference type="AlphaFoldDB" id="A9C086"/>